<dbReference type="SMART" id="SM00324">
    <property type="entry name" value="RhoGAP"/>
    <property type="match status" value="1"/>
</dbReference>
<feature type="domain" description="Rho-GAP" evidence="1">
    <location>
        <begin position="1"/>
        <end position="143"/>
    </location>
</feature>
<dbReference type="InterPro" id="IPR008936">
    <property type="entry name" value="Rho_GTPase_activation_prot"/>
</dbReference>
<dbReference type="PANTHER" id="PTHR15904">
    <property type="entry name" value="FAM13"/>
    <property type="match status" value="1"/>
</dbReference>
<keyword evidence="3" id="KW-1185">Reference proteome</keyword>
<dbReference type="Ensembl" id="ENSECRT00000002985.1">
    <property type="protein sequence ID" value="ENSECRP00000002936.1"/>
    <property type="gene ID" value="ENSECRG00000002010.1"/>
</dbReference>
<evidence type="ECO:0000313" key="2">
    <source>
        <dbReference type="Ensembl" id="ENSECRP00000002936.1"/>
    </source>
</evidence>
<dbReference type="Proteomes" id="UP000694620">
    <property type="component" value="Chromosome 2"/>
</dbReference>
<dbReference type="GeneTree" id="ENSGT00950000183033"/>
<dbReference type="Pfam" id="PF00620">
    <property type="entry name" value="RhoGAP"/>
    <property type="match status" value="1"/>
</dbReference>
<dbReference type="AlphaFoldDB" id="A0A8C4RKJ4"/>
<proteinExistence type="predicted"/>
<evidence type="ECO:0000313" key="3">
    <source>
        <dbReference type="Proteomes" id="UP000694620"/>
    </source>
</evidence>
<protein>
    <recommendedName>
        <fullName evidence="1">Rho-GAP domain-containing protein</fullName>
    </recommendedName>
</protein>
<dbReference type="PANTHER" id="PTHR15904:SF19">
    <property type="entry name" value="PROTEIN FAM13C"/>
    <property type="match status" value="1"/>
</dbReference>
<reference evidence="2" key="3">
    <citation type="submission" date="2025-09" db="UniProtKB">
        <authorList>
            <consortium name="Ensembl"/>
        </authorList>
    </citation>
    <scope>IDENTIFICATION</scope>
</reference>
<dbReference type="SUPFAM" id="SSF48350">
    <property type="entry name" value="GTPase activation domain, GAP"/>
    <property type="match status" value="1"/>
</dbReference>
<dbReference type="InterPro" id="IPR039102">
    <property type="entry name" value="FAM13"/>
</dbReference>
<organism evidence="2 3">
    <name type="scientific">Erpetoichthys calabaricus</name>
    <name type="common">Rope fish</name>
    <name type="synonym">Calamoichthys calabaricus</name>
    <dbReference type="NCBI Taxonomy" id="27687"/>
    <lineage>
        <taxon>Eukaryota</taxon>
        <taxon>Metazoa</taxon>
        <taxon>Chordata</taxon>
        <taxon>Craniata</taxon>
        <taxon>Vertebrata</taxon>
        <taxon>Euteleostomi</taxon>
        <taxon>Actinopterygii</taxon>
        <taxon>Polypteriformes</taxon>
        <taxon>Polypteridae</taxon>
        <taxon>Erpetoichthys</taxon>
    </lineage>
</organism>
<accession>A0A8C4RKJ4</accession>
<name>A0A8C4RKJ4_ERPCA</name>
<dbReference type="GO" id="GO:0007165">
    <property type="term" value="P:signal transduction"/>
    <property type="evidence" value="ECO:0007669"/>
    <property type="project" value="InterPro"/>
</dbReference>
<sequence>MTLDGVPAVVHSIVEYIDSHGLEQKGLFRISSSLNKLKLLREKYERGEDVDLSEEGGVEQAASVLKLFLRELPEAVIPTSVHIAIDNPALNHQIKMLLLGLPQEHYKLFKFIGAFLIKVASHSEVNQMTMENLATVFGPCIFQ</sequence>
<reference evidence="2" key="2">
    <citation type="submission" date="2025-08" db="UniProtKB">
        <authorList>
            <consortium name="Ensembl"/>
        </authorList>
    </citation>
    <scope>IDENTIFICATION</scope>
</reference>
<dbReference type="InterPro" id="IPR000198">
    <property type="entry name" value="RhoGAP_dom"/>
</dbReference>
<dbReference type="Gene3D" id="1.10.555.10">
    <property type="entry name" value="Rho GTPase activation protein"/>
    <property type="match status" value="1"/>
</dbReference>
<dbReference type="PROSITE" id="PS50238">
    <property type="entry name" value="RHOGAP"/>
    <property type="match status" value="1"/>
</dbReference>
<evidence type="ECO:0000259" key="1">
    <source>
        <dbReference type="PROSITE" id="PS50238"/>
    </source>
</evidence>
<reference evidence="2" key="1">
    <citation type="submission" date="2021-06" db="EMBL/GenBank/DDBJ databases">
        <authorList>
            <consortium name="Wellcome Sanger Institute Data Sharing"/>
        </authorList>
    </citation>
    <scope>NUCLEOTIDE SEQUENCE [LARGE SCALE GENOMIC DNA]</scope>
</reference>